<name>A0ABN1N183_9BACT</name>
<gene>
    <name evidence="1" type="ORF">GCM10009119_25770</name>
</gene>
<dbReference type="InterPro" id="IPR008969">
    <property type="entry name" value="CarboxyPept-like_regulatory"/>
</dbReference>
<sequence>MDFDSKEHIEGAAVTLHNTAFGTFSNGAGNFQIDNILSEKYTLAITAPGYNRHEKVIRLEADLELGTIYLVKYGSEGTGAALQKTIRATNVSRQLVERPNLMGNTIYGISPEPKKVEGNFYLDNQWNVASILLYREQTVLEGFRVRYNINSNMFELMEPEKQLVSVMPGLRIQNIVWMDSAYNVPRYFVNGMDFKEDGVPISGFFEVIVEGELPLMRRTIAVFKESNYNTALMVGNRNDQIIKRNVYYYLRGKDLFEVPKRRKKLFPIFDEKAEEMKAFAHENEIDLKETGAIFQLFTYYNSQFPGFVPIMEQLLDDNN</sequence>
<dbReference type="EMBL" id="BAAAFI010000014">
    <property type="protein sequence ID" value="GAA0879609.1"/>
    <property type="molecule type" value="Genomic_DNA"/>
</dbReference>
<dbReference type="Gene3D" id="2.60.40.1120">
    <property type="entry name" value="Carboxypeptidase-like, regulatory domain"/>
    <property type="match status" value="1"/>
</dbReference>
<accession>A0ABN1N183</accession>
<dbReference type="SUPFAM" id="SSF49464">
    <property type="entry name" value="Carboxypeptidase regulatory domain-like"/>
    <property type="match status" value="1"/>
</dbReference>
<comment type="caution">
    <text evidence="1">The sequence shown here is derived from an EMBL/GenBank/DDBJ whole genome shotgun (WGS) entry which is preliminary data.</text>
</comment>
<organism evidence="1 2">
    <name type="scientific">Algoriphagus jejuensis</name>
    <dbReference type="NCBI Taxonomy" id="419934"/>
    <lineage>
        <taxon>Bacteria</taxon>
        <taxon>Pseudomonadati</taxon>
        <taxon>Bacteroidota</taxon>
        <taxon>Cytophagia</taxon>
        <taxon>Cytophagales</taxon>
        <taxon>Cyclobacteriaceae</taxon>
        <taxon>Algoriphagus</taxon>
    </lineage>
</organism>
<proteinExistence type="predicted"/>
<keyword evidence="2" id="KW-1185">Reference proteome</keyword>
<dbReference type="Pfam" id="PF13715">
    <property type="entry name" value="CarbopepD_reg_2"/>
    <property type="match status" value="1"/>
</dbReference>
<evidence type="ECO:0000313" key="1">
    <source>
        <dbReference type="EMBL" id="GAA0879609.1"/>
    </source>
</evidence>
<dbReference type="Proteomes" id="UP001500469">
    <property type="component" value="Unassembled WGS sequence"/>
</dbReference>
<reference evidence="1 2" key="1">
    <citation type="journal article" date="2019" name="Int. J. Syst. Evol. Microbiol.">
        <title>The Global Catalogue of Microorganisms (GCM) 10K type strain sequencing project: providing services to taxonomists for standard genome sequencing and annotation.</title>
        <authorList>
            <consortium name="The Broad Institute Genomics Platform"/>
            <consortium name="The Broad Institute Genome Sequencing Center for Infectious Disease"/>
            <person name="Wu L."/>
            <person name="Ma J."/>
        </authorList>
    </citation>
    <scope>NUCLEOTIDE SEQUENCE [LARGE SCALE GENOMIC DNA]</scope>
    <source>
        <strain evidence="1 2">JCM 16112</strain>
    </source>
</reference>
<evidence type="ECO:0000313" key="2">
    <source>
        <dbReference type="Proteomes" id="UP001500469"/>
    </source>
</evidence>
<protein>
    <recommendedName>
        <fullName evidence="3">Carboxypeptidase-like protein</fullName>
    </recommendedName>
</protein>
<evidence type="ECO:0008006" key="3">
    <source>
        <dbReference type="Google" id="ProtNLM"/>
    </source>
</evidence>